<dbReference type="EMBL" id="JAUJEB010000001">
    <property type="protein sequence ID" value="MDN5211897.1"/>
    <property type="molecule type" value="Genomic_DNA"/>
</dbReference>
<keyword evidence="2" id="KW-1185">Reference proteome</keyword>
<sequence length="133" mass="15539">MKKFKKKIKMIVEKTDTGLSAFSTDYPIFTTARTISELFDHTLEAANLYFEDEGVQIIRDNLKFELDFQQFFQYYKVINAKFLAGMIGMNPTLLSQYVQGHKKPSDKQTEKILMGIHRIGRELSEINLIHRSR</sequence>
<organism evidence="1 2">
    <name type="scientific">Agaribacillus aureus</name>
    <dbReference type="NCBI Taxonomy" id="3051825"/>
    <lineage>
        <taxon>Bacteria</taxon>
        <taxon>Pseudomonadati</taxon>
        <taxon>Bacteroidota</taxon>
        <taxon>Cytophagia</taxon>
        <taxon>Cytophagales</taxon>
        <taxon>Splendidivirgaceae</taxon>
        <taxon>Agaribacillus</taxon>
    </lineage>
</organism>
<evidence type="ECO:0000313" key="2">
    <source>
        <dbReference type="Proteomes" id="UP001172083"/>
    </source>
</evidence>
<dbReference type="RefSeq" id="WP_346757224.1">
    <property type="nucleotide sequence ID" value="NZ_JAUJEB010000001.1"/>
</dbReference>
<evidence type="ECO:0008006" key="3">
    <source>
        <dbReference type="Google" id="ProtNLM"/>
    </source>
</evidence>
<protein>
    <recommendedName>
        <fullName evidence="3">XRE family transcriptional regulator</fullName>
    </recommendedName>
</protein>
<name>A0ABT8L2B8_9BACT</name>
<proteinExistence type="predicted"/>
<comment type="caution">
    <text evidence="1">The sequence shown here is derived from an EMBL/GenBank/DDBJ whole genome shotgun (WGS) entry which is preliminary data.</text>
</comment>
<dbReference type="Proteomes" id="UP001172083">
    <property type="component" value="Unassembled WGS sequence"/>
</dbReference>
<gene>
    <name evidence="1" type="ORF">QQ020_07535</name>
</gene>
<accession>A0ABT8L2B8</accession>
<evidence type="ECO:0000313" key="1">
    <source>
        <dbReference type="EMBL" id="MDN5211897.1"/>
    </source>
</evidence>
<reference evidence="1" key="1">
    <citation type="submission" date="2023-06" db="EMBL/GenBank/DDBJ databases">
        <title>Genomic of Agaribacillus aureum.</title>
        <authorList>
            <person name="Wang G."/>
        </authorList>
    </citation>
    <scope>NUCLEOTIDE SEQUENCE</scope>
    <source>
        <strain evidence="1">BMA12</strain>
    </source>
</reference>